<dbReference type="GO" id="GO:0008270">
    <property type="term" value="F:zinc ion binding"/>
    <property type="evidence" value="ECO:0007669"/>
    <property type="project" value="UniProtKB-KW"/>
</dbReference>
<protein>
    <recommendedName>
        <fullName evidence="2">RING-type domain-containing protein</fullName>
    </recommendedName>
</protein>
<dbReference type="GO" id="GO:0061630">
    <property type="term" value="F:ubiquitin protein ligase activity"/>
    <property type="evidence" value="ECO:0007669"/>
    <property type="project" value="UniProtKB-EC"/>
</dbReference>
<feature type="compositionally biased region" description="Low complexity" evidence="1">
    <location>
        <begin position="313"/>
        <end position="326"/>
    </location>
</feature>
<dbReference type="Pfam" id="PF13920">
    <property type="entry name" value="zf-C3HC4_3"/>
    <property type="match status" value="1"/>
</dbReference>
<feature type="region of interest" description="Disordered" evidence="1">
    <location>
        <begin position="356"/>
        <end position="441"/>
    </location>
</feature>
<feature type="compositionally biased region" description="Basic and acidic residues" evidence="1">
    <location>
        <begin position="117"/>
        <end position="128"/>
    </location>
</feature>
<dbReference type="GO" id="GO:0005737">
    <property type="term" value="C:cytoplasm"/>
    <property type="evidence" value="ECO:0007669"/>
    <property type="project" value="TreeGrafter"/>
</dbReference>
<gene>
    <name evidence="3" type="ORF">BDQ12DRAFT_689691</name>
</gene>
<evidence type="ECO:0000259" key="2">
    <source>
        <dbReference type="SMART" id="SM00184"/>
    </source>
</evidence>
<reference evidence="3 4" key="1">
    <citation type="journal article" date="2019" name="Nat. Ecol. Evol.">
        <title>Megaphylogeny resolves global patterns of mushroom evolution.</title>
        <authorList>
            <person name="Varga T."/>
            <person name="Krizsan K."/>
            <person name="Foldi C."/>
            <person name="Dima B."/>
            <person name="Sanchez-Garcia M."/>
            <person name="Sanchez-Ramirez S."/>
            <person name="Szollosi G.J."/>
            <person name="Szarkandi J.G."/>
            <person name="Papp V."/>
            <person name="Albert L."/>
            <person name="Andreopoulos W."/>
            <person name="Angelini C."/>
            <person name="Antonin V."/>
            <person name="Barry K.W."/>
            <person name="Bougher N.L."/>
            <person name="Buchanan P."/>
            <person name="Buyck B."/>
            <person name="Bense V."/>
            <person name="Catcheside P."/>
            <person name="Chovatia M."/>
            <person name="Cooper J."/>
            <person name="Damon W."/>
            <person name="Desjardin D."/>
            <person name="Finy P."/>
            <person name="Geml J."/>
            <person name="Haridas S."/>
            <person name="Hughes K."/>
            <person name="Justo A."/>
            <person name="Karasinski D."/>
            <person name="Kautmanova I."/>
            <person name="Kiss B."/>
            <person name="Kocsube S."/>
            <person name="Kotiranta H."/>
            <person name="LaButti K.M."/>
            <person name="Lechner B.E."/>
            <person name="Liimatainen K."/>
            <person name="Lipzen A."/>
            <person name="Lukacs Z."/>
            <person name="Mihaltcheva S."/>
            <person name="Morgado L.N."/>
            <person name="Niskanen T."/>
            <person name="Noordeloos M.E."/>
            <person name="Ohm R.A."/>
            <person name="Ortiz-Santana B."/>
            <person name="Ovrebo C."/>
            <person name="Racz N."/>
            <person name="Riley R."/>
            <person name="Savchenko A."/>
            <person name="Shiryaev A."/>
            <person name="Soop K."/>
            <person name="Spirin V."/>
            <person name="Szebenyi C."/>
            <person name="Tomsovsky M."/>
            <person name="Tulloss R.E."/>
            <person name="Uehling J."/>
            <person name="Grigoriev I.V."/>
            <person name="Vagvolgyi C."/>
            <person name="Papp T."/>
            <person name="Martin F.M."/>
            <person name="Miettinen O."/>
            <person name="Hibbett D.S."/>
            <person name="Nagy L.G."/>
        </authorList>
    </citation>
    <scope>NUCLEOTIDE SEQUENCE [LARGE SCALE GENOMIC DNA]</scope>
    <source>
        <strain evidence="3 4">CBS 166.37</strain>
    </source>
</reference>
<dbReference type="AlphaFoldDB" id="A0A5C3M0G2"/>
<dbReference type="EMBL" id="ML213631">
    <property type="protein sequence ID" value="TFK34491.1"/>
    <property type="molecule type" value="Genomic_DNA"/>
</dbReference>
<dbReference type="Gene3D" id="3.30.40.10">
    <property type="entry name" value="Zinc/RING finger domain, C3HC4 (zinc finger)"/>
    <property type="match status" value="1"/>
</dbReference>
<feature type="domain" description="RING-type" evidence="2">
    <location>
        <begin position="252"/>
        <end position="348"/>
    </location>
</feature>
<feature type="region of interest" description="Disordered" evidence="1">
    <location>
        <begin position="105"/>
        <end position="128"/>
    </location>
</feature>
<organism evidence="3 4">
    <name type="scientific">Crucibulum laeve</name>
    <dbReference type="NCBI Taxonomy" id="68775"/>
    <lineage>
        <taxon>Eukaryota</taxon>
        <taxon>Fungi</taxon>
        <taxon>Dikarya</taxon>
        <taxon>Basidiomycota</taxon>
        <taxon>Agaricomycotina</taxon>
        <taxon>Agaricomycetes</taxon>
        <taxon>Agaricomycetidae</taxon>
        <taxon>Agaricales</taxon>
        <taxon>Agaricineae</taxon>
        <taxon>Nidulariaceae</taxon>
        <taxon>Crucibulum</taxon>
    </lineage>
</organism>
<feature type="compositionally biased region" description="Gly residues" evidence="1">
    <location>
        <begin position="299"/>
        <end position="312"/>
    </location>
</feature>
<feature type="compositionally biased region" description="Low complexity" evidence="1">
    <location>
        <begin position="56"/>
        <end position="65"/>
    </location>
</feature>
<keyword evidence="4" id="KW-1185">Reference proteome</keyword>
<accession>A0A5C3M0G2</accession>
<dbReference type="SMART" id="SM00184">
    <property type="entry name" value="RING"/>
    <property type="match status" value="1"/>
</dbReference>
<name>A0A5C3M0G2_9AGAR</name>
<dbReference type="PANTHER" id="PTHR22996">
    <property type="entry name" value="MAHOGUNIN"/>
    <property type="match status" value="1"/>
</dbReference>
<feature type="region of interest" description="Disordered" evidence="1">
    <location>
        <begin position="289"/>
        <end position="337"/>
    </location>
</feature>
<feature type="region of interest" description="Disordered" evidence="1">
    <location>
        <begin position="40"/>
        <end position="82"/>
    </location>
</feature>
<evidence type="ECO:0000313" key="3">
    <source>
        <dbReference type="EMBL" id="TFK34491.1"/>
    </source>
</evidence>
<dbReference type="OrthoDB" id="1711136at2759"/>
<sequence length="441" mass="46214">MAKLLVFETVTDGGFGKMLKLEEGALLELGRWEHVLGRKASERASGSTSPLPPAIPEEASPSASADGGLASQAGRNQHQHNRRRFTHFHFRKRSQNRSVSGPALTVVDAEPQQQQQQDKKDAAKDEAEEGVRVTIRLAALDEQGSELASPNEQVTYLHVVRYGPRPEGGAEDEEDTRPWVVKVVKREATIGPHTFHLHEIYGLTSSTTNNYAPTSALPAVTNSHTYPPDPNALDTQEAAVAPGDEDDPQSECLLCLSAAREVVLLPCRHLVACKDCALNMVEFGAGGNITQAPEPSTGSGAGDAEGGEGGEVGAAVAAGGPAVPAPTITTTTNPRRKRKAKGWFCPVCRQPYTSLLRITTTPPPPASHKQEGGSGPEDGDPSSSTAGTGNATTETGGGILGGMLRPGFLRGLSSFRTGTQPPPAPPAIDVESQAGLGGRGS</sequence>
<dbReference type="STRING" id="68775.A0A5C3M0G2"/>
<dbReference type="Proteomes" id="UP000308652">
    <property type="component" value="Unassembled WGS sequence"/>
</dbReference>
<feature type="compositionally biased region" description="Polar residues" evidence="1">
    <location>
        <begin position="289"/>
        <end position="298"/>
    </location>
</feature>
<evidence type="ECO:0000256" key="1">
    <source>
        <dbReference type="SAM" id="MobiDB-lite"/>
    </source>
</evidence>
<dbReference type="InterPro" id="IPR013083">
    <property type="entry name" value="Znf_RING/FYVE/PHD"/>
</dbReference>
<evidence type="ECO:0000313" key="4">
    <source>
        <dbReference type="Proteomes" id="UP000308652"/>
    </source>
</evidence>
<dbReference type="InterPro" id="IPR045194">
    <property type="entry name" value="MGRN1/RNF157-like"/>
</dbReference>
<proteinExistence type="predicted"/>
<dbReference type="GO" id="GO:0016567">
    <property type="term" value="P:protein ubiquitination"/>
    <property type="evidence" value="ECO:0007669"/>
    <property type="project" value="TreeGrafter"/>
</dbReference>
<dbReference type="PANTHER" id="PTHR22996:SF0">
    <property type="entry name" value="RE60872P-RELATED"/>
    <property type="match status" value="1"/>
</dbReference>
<feature type="compositionally biased region" description="Low complexity" evidence="1">
    <location>
        <begin position="381"/>
        <end position="394"/>
    </location>
</feature>
<dbReference type="InterPro" id="IPR001841">
    <property type="entry name" value="Znf_RING"/>
</dbReference>